<sequence length="236" mass="24271">MRDGPLHHTDMRTVSAGSGDISTLKKLGNPCSWAGELREAPQIQVSCGRSSVGVAGQDSRMRLINRRVGSGQTRRLLLDPEALAQTPGRSGADSCPRRSQPPRANGAHLQREALLAAPGVPCKIQQKKRDLCRLRRAARAAELFPCSAPSPCGLRAPSLPGTALLGAGWLRPREPGAAAAAAAAAAGLSGCARAGPGGRERAREAGPRALGEASGGKETGLAAAVLRPAPAAECCF</sequence>
<feature type="region of interest" description="Disordered" evidence="1">
    <location>
        <begin position="83"/>
        <end position="107"/>
    </location>
</feature>
<name>A0AAV7R2Q4_PLEWA</name>
<reference evidence="2" key="1">
    <citation type="journal article" date="2022" name="bioRxiv">
        <title>Sequencing and chromosome-scale assembly of the giantPleurodeles waltlgenome.</title>
        <authorList>
            <person name="Brown T."/>
            <person name="Elewa A."/>
            <person name="Iarovenko S."/>
            <person name="Subramanian E."/>
            <person name="Araus A.J."/>
            <person name="Petzold A."/>
            <person name="Susuki M."/>
            <person name="Suzuki K.-i.T."/>
            <person name="Hayashi T."/>
            <person name="Toyoda A."/>
            <person name="Oliveira C."/>
            <person name="Osipova E."/>
            <person name="Leigh N.D."/>
            <person name="Simon A."/>
            <person name="Yun M.H."/>
        </authorList>
    </citation>
    <scope>NUCLEOTIDE SEQUENCE</scope>
    <source>
        <strain evidence="2">20211129_DDA</strain>
        <tissue evidence="2">Liver</tissue>
    </source>
</reference>
<feature type="region of interest" description="Disordered" evidence="1">
    <location>
        <begin position="195"/>
        <end position="217"/>
    </location>
</feature>
<evidence type="ECO:0000313" key="3">
    <source>
        <dbReference type="Proteomes" id="UP001066276"/>
    </source>
</evidence>
<protein>
    <submittedName>
        <fullName evidence="2">Uncharacterized protein</fullName>
    </submittedName>
</protein>
<comment type="caution">
    <text evidence="2">The sequence shown here is derived from an EMBL/GenBank/DDBJ whole genome shotgun (WGS) entry which is preliminary data.</text>
</comment>
<dbReference type="Proteomes" id="UP001066276">
    <property type="component" value="Chromosome 6"/>
</dbReference>
<evidence type="ECO:0000256" key="1">
    <source>
        <dbReference type="SAM" id="MobiDB-lite"/>
    </source>
</evidence>
<proteinExistence type="predicted"/>
<gene>
    <name evidence="2" type="ORF">NDU88_012250</name>
</gene>
<keyword evidence="3" id="KW-1185">Reference proteome</keyword>
<organism evidence="2 3">
    <name type="scientific">Pleurodeles waltl</name>
    <name type="common">Iberian ribbed newt</name>
    <dbReference type="NCBI Taxonomy" id="8319"/>
    <lineage>
        <taxon>Eukaryota</taxon>
        <taxon>Metazoa</taxon>
        <taxon>Chordata</taxon>
        <taxon>Craniata</taxon>
        <taxon>Vertebrata</taxon>
        <taxon>Euteleostomi</taxon>
        <taxon>Amphibia</taxon>
        <taxon>Batrachia</taxon>
        <taxon>Caudata</taxon>
        <taxon>Salamandroidea</taxon>
        <taxon>Salamandridae</taxon>
        <taxon>Pleurodelinae</taxon>
        <taxon>Pleurodeles</taxon>
    </lineage>
</organism>
<accession>A0AAV7R2Q4</accession>
<dbReference type="AlphaFoldDB" id="A0AAV7R2Q4"/>
<dbReference type="EMBL" id="JANPWB010000010">
    <property type="protein sequence ID" value="KAJ1145967.1"/>
    <property type="molecule type" value="Genomic_DNA"/>
</dbReference>
<evidence type="ECO:0000313" key="2">
    <source>
        <dbReference type="EMBL" id="KAJ1145967.1"/>
    </source>
</evidence>